<dbReference type="Proteomes" id="UP000037660">
    <property type="component" value="Unassembled WGS sequence"/>
</dbReference>
<keyword evidence="2" id="KW-1133">Transmembrane helix</keyword>
<sequence>MSTPGIGDTAGAASAAAVPRRRRERSRGPLDWLALLPVLALAGFMAWEARRFHQADLALLEARWLVGAWASGERPMSPAAWLRAYDATQRAIDIHPDDAHLRIQMGALYRMAADLPRQPPAQRQIFLRLAAGQYRQAVAVRPVDGWAWGSLAELLQVTEPGSVQAWHAWRQAERHAPLEDPVRLSLLRAAFAGWSAAPPDVKQWVNAVYASARPAVQQEIDDTALAWGAPQWRGVDLAGGAAAPDPAVERWLAAVQAAVEKGLPIPPPPMGPP</sequence>
<gene>
    <name evidence="3" type="ORF">ISF6_2794</name>
</gene>
<dbReference type="EMBL" id="BBYR01000004">
    <property type="protein sequence ID" value="GAP33952.1"/>
    <property type="molecule type" value="Genomic_DNA"/>
</dbReference>
<organism evidence="3 4">
    <name type="scientific">Piscinibacter sakaiensis</name>
    <name type="common">Ideonella sakaiensis</name>
    <dbReference type="NCBI Taxonomy" id="1547922"/>
    <lineage>
        <taxon>Bacteria</taxon>
        <taxon>Pseudomonadati</taxon>
        <taxon>Pseudomonadota</taxon>
        <taxon>Betaproteobacteria</taxon>
        <taxon>Burkholderiales</taxon>
        <taxon>Sphaerotilaceae</taxon>
        <taxon>Piscinibacter</taxon>
    </lineage>
</organism>
<evidence type="ECO:0000313" key="4">
    <source>
        <dbReference type="Proteomes" id="UP000037660"/>
    </source>
</evidence>
<feature type="transmembrane region" description="Helical" evidence="2">
    <location>
        <begin position="30"/>
        <end position="47"/>
    </location>
</feature>
<evidence type="ECO:0000256" key="1">
    <source>
        <dbReference type="SAM" id="MobiDB-lite"/>
    </source>
</evidence>
<accession>A0A0K8NU85</accession>
<dbReference type="Gene3D" id="1.25.40.10">
    <property type="entry name" value="Tetratricopeptide repeat domain"/>
    <property type="match status" value="1"/>
</dbReference>
<dbReference type="AlphaFoldDB" id="A0A0K8NU85"/>
<comment type="caution">
    <text evidence="3">The sequence shown here is derived from an EMBL/GenBank/DDBJ whole genome shotgun (WGS) entry which is preliminary data.</text>
</comment>
<protein>
    <submittedName>
        <fullName evidence="3">Uncharacterized protein</fullName>
    </submittedName>
</protein>
<evidence type="ECO:0000313" key="3">
    <source>
        <dbReference type="EMBL" id="GAP33952.1"/>
    </source>
</evidence>
<dbReference type="OrthoDB" id="5290951at2"/>
<name>A0A0K8NU85_PISS1</name>
<dbReference type="RefSeq" id="WP_054018110.1">
    <property type="nucleotide sequence ID" value="NZ_BBYR01000004.1"/>
</dbReference>
<dbReference type="InterPro" id="IPR011990">
    <property type="entry name" value="TPR-like_helical_dom_sf"/>
</dbReference>
<evidence type="ECO:0000256" key="2">
    <source>
        <dbReference type="SAM" id="Phobius"/>
    </source>
</evidence>
<keyword evidence="2" id="KW-0812">Transmembrane</keyword>
<feature type="region of interest" description="Disordered" evidence="1">
    <location>
        <begin position="1"/>
        <end position="22"/>
    </location>
</feature>
<keyword evidence="2" id="KW-0472">Membrane</keyword>
<reference evidence="4" key="1">
    <citation type="submission" date="2015-07" db="EMBL/GenBank/DDBJ databases">
        <title>Discovery of a poly(ethylene terephthalate assimilation.</title>
        <authorList>
            <person name="Yoshida S."/>
            <person name="Hiraga K."/>
            <person name="Takehana T."/>
            <person name="Taniguchi I."/>
            <person name="Yamaji H."/>
            <person name="Maeda Y."/>
            <person name="Toyohara K."/>
            <person name="Miyamoto K."/>
            <person name="Kimura Y."/>
            <person name="Oda K."/>
        </authorList>
    </citation>
    <scope>NUCLEOTIDE SEQUENCE [LARGE SCALE GENOMIC DNA]</scope>
    <source>
        <strain evidence="4">NBRC 110686 / TISTR 2288 / 201-F6</strain>
    </source>
</reference>
<reference evidence="3 4" key="2">
    <citation type="journal article" date="2016" name="Science">
        <title>A bacterium that degrades and assimilates poly(ethylene terephthalate).</title>
        <authorList>
            <person name="Yoshida S."/>
            <person name="Hiraga K."/>
            <person name="Takehana T."/>
            <person name="Taniguchi I."/>
            <person name="Yamaji H."/>
            <person name="Maeda Y."/>
            <person name="Toyohara K."/>
            <person name="Miyamoto K."/>
            <person name="Kimura Y."/>
            <person name="Oda K."/>
        </authorList>
    </citation>
    <scope>NUCLEOTIDE SEQUENCE [LARGE SCALE GENOMIC DNA]</scope>
    <source>
        <strain evidence="4">NBRC 110686 / TISTR 2288 / 201-F6</strain>
    </source>
</reference>
<keyword evidence="4" id="KW-1185">Reference proteome</keyword>
<dbReference type="STRING" id="1547922.ISF6_2794"/>
<proteinExistence type="predicted"/>